<evidence type="ECO:0000256" key="2">
    <source>
        <dbReference type="ARBA" id="ARBA00023002"/>
    </source>
</evidence>
<keyword evidence="8" id="KW-1185">Reference proteome</keyword>
<accession>A0A937RK62</accession>
<dbReference type="Gene3D" id="3.60.130.10">
    <property type="entry name" value="Clavaminate synthase-like"/>
    <property type="match status" value="1"/>
</dbReference>
<dbReference type="Proteomes" id="UP000604475">
    <property type="component" value="Unassembled WGS sequence"/>
</dbReference>
<dbReference type="InterPro" id="IPR042098">
    <property type="entry name" value="TauD-like_sf"/>
</dbReference>
<evidence type="ECO:0000259" key="6">
    <source>
        <dbReference type="Pfam" id="PF02668"/>
    </source>
</evidence>
<keyword evidence="3" id="KW-0408">Iron</keyword>
<name>A0A937RK62_9ACTN</name>
<evidence type="ECO:0000256" key="4">
    <source>
        <dbReference type="ARBA" id="ARBA00023194"/>
    </source>
</evidence>
<dbReference type="Pfam" id="PF02668">
    <property type="entry name" value="TauD"/>
    <property type="match status" value="1"/>
</dbReference>
<keyword evidence="7" id="KW-0223">Dioxygenase</keyword>
<dbReference type="InterPro" id="IPR003819">
    <property type="entry name" value="TauD/TfdA-like"/>
</dbReference>
<sequence length="364" mass="39902">MTVATPTGATHRAGLSKIAAYVATIEDPACWDAASLQARRDSWELTLTDAQADQLRDAVRATSAASGDWRTNRSPGAWLPATEGLAGFFGRCESSLEGGVGIARLRNLPVSRDDADILYNENLLWAIGSRLGHPVNQMGGGKVLARLRDLRDPRRGRDTKPEDTNDPLRHHTDGSDLLALMCVRQAVTGGNSFISSSARTVREIARREPELLVPLLEDFFAFDRNEEQPDGEDPFYLTRLCVIIGSSISTRYSREMIEGAQTAPGAPPLTARQRRLMDVFDEIAAEGGAEVDFTSGDLMVVNNYSVLHGRSRFHDADDPAQRRLLLRLWIAMHNARPLPFDWDRGVNTDGVGRGGVPLKNAGMN</sequence>
<evidence type="ECO:0000313" key="7">
    <source>
        <dbReference type="EMBL" id="MBL7631657.1"/>
    </source>
</evidence>
<dbReference type="GO" id="GO:0051213">
    <property type="term" value="F:dioxygenase activity"/>
    <property type="evidence" value="ECO:0007669"/>
    <property type="project" value="UniProtKB-KW"/>
</dbReference>
<keyword evidence="2" id="KW-0560">Oxidoreductase</keyword>
<comment type="caution">
    <text evidence="7">The sequence shown here is derived from an EMBL/GenBank/DDBJ whole genome shotgun (WGS) entry which is preliminary data.</text>
</comment>
<dbReference type="GO" id="GO:0017000">
    <property type="term" value="P:antibiotic biosynthetic process"/>
    <property type="evidence" value="ECO:0007669"/>
    <property type="project" value="UniProtKB-KW"/>
</dbReference>
<dbReference type="EMBL" id="JAEACQ010000280">
    <property type="protein sequence ID" value="MBL7631657.1"/>
    <property type="molecule type" value="Genomic_DNA"/>
</dbReference>
<gene>
    <name evidence="7" type="ORF">I7412_31765</name>
</gene>
<evidence type="ECO:0000313" key="8">
    <source>
        <dbReference type="Proteomes" id="UP000604475"/>
    </source>
</evidence>
<organism evidence="7 8">
    <name type="scientific">Frankia nepalensis</name>
    <dbReference type="NCBI Taxonomy" id="1836974"/>
    <lineage>
        <taxon>Bacteria</taxon>
        <taxon>Bacillati</taxon>
        <taxon>Actinomycetota</taxon>
        <taxon>Actinomycetes</taxon>
        <taxon>Frankiales</taxon>
        <taxon>Frankiaceae</taxon>
        <taxon>Frankia</taxon>
    </lineage>
</organism>
<dbReference type="RefSeq" id="WP_203005413.1">
    <property type="nucleotide sequence ID" value="NZ_JADWYU010000213.1"/>
</dbReference>
<reference evidence="7" key="1">
    <citation type="submission" date="2020-12" db="EMBL/GenBank/DDBJ databases">
        <title>Genomic characterization of non-nitrogen-fixing Frankia strains.</title>
        <authorList>
            <person name="Carlos-Shanley C."/>
            <person name="Guerra T."/>
            <person name="Hahn D."/>
        </authorList>
    </citation>
    <scope>NUCLEOTIDE SEQUENCE</scope>
    <source>
        <strain evidence="7">CN6</strain>
    </source>
</reference>
<evidence type="ECO:0000256" key="3">
    <source>
        <dbReference type="ARBA" id="ARBA00023004"/>
    </source>
</evidence>
<evidence type="ECO:0000256" key="5">
    <source>
        <dbReference type="SAM" id="MobiDB-lite"/>
    </source>
</evidence>
<dbReference type="InterPro" id="IPR050411">
    <property type="entry name" value="AlphaKG_dependent_hydroxylases"/>
</dbReference>
<dbReference type="AlphaFoldDB" id="A0A937RK62"/>
<protein>
    <submittedName>
        <fullName evidence="7">TauD/TfdA family dioxygenase</fullName>
    </submittedName>
</protein>
<proteinExistence type="predicted"/>
<feature type="region of interest" description="Disordered" evidence="5">
    <location>
        <begin position="149"/>
        <end position="171"/>
    </location>
</feature>
<keyword evidence="4" id="KW-0045">Antibiotic biosynthesis</keyword>
<comment type="cofactor">
    <cofactor evidence="1">
        <name>Fe(2+)</name>
        <dbReference type="ChEBI" id="CHEBI:29033"/>
    </cofactor>
</comment>
<dbReference type="PANTHER" id="PTHR10696">
    <property type="entry name" value="GAMMA-BUTYROBETAINE HYDROXYLASE-RELATED"/>
    <property type="match status" value="1"/>
</dbReference>
<dbReference type="SUPFAM" id="SSF51197">
    <property type="entry name" value="Clavaminate synthase-like"/>
    <property type="match status" value="1"/>
</dbReference>
<dbReference type="PANTHER" id="PTHR10696:SF56">
    <property type="entry name" value="TAUD_TFDA-LIKE DOMAIN-CONTAINING PROTEIN"/>
    <property type="match status" value="1"/>
</dbReference>
<evidence type="ECO:0000256" key="1">
    <source>
        <dbReference type="ARBA" id="ARBA00001954"/>
    </source>
</evidence>
<feature type="domain" description="TauD/TfdA-like" evidence="6">
    <location>
        <begin position="100"/>
        <end position="329"/>
    </location>
</feature>